<evidence type="ECO:0000256" key="1">
    <source>
        <dbReference type="SAM" id="Coils"/>
    </source>
</evidence>
<protein>
    <submittedName>
        <fullName evidence="2">Uncharacterized protein</fullName>
    </submittedName>
</protein>
<keyword evidence="1" id="KW-0175">Coiled coil</keyword>
<organism evidence="2 3">
    <name type="scientific">Saprolegnia diclina (strain VS20)</name>
    <dbReference type="NCBI Taxonomy" id="1156394"/>
    <lineage>
        <taxon>Eukaryota</taxon>
        <taxon>Sar</taxon>
        <taxon>Stramenopiles</taxon>
        <taxon>Oomycota</taxon>
        <taxon>Saprolegniomycetes</taxon>
        <taxon>Saprolegniales</taxon>
        <taxon>Saprolegniaceae</taxon>
        <taxon>Saprolegnia</taxon>
    </lineage>
</organism>
<feature type="coiled-coil region" evidence="1">
    <location>
        <begin position="57"/>
        <end position="131"/>
    </location>
</feature>
<name>T0R2E7_SAPDV</name>
<dbReference type="Proteomes" id="UP000030762">
    <property type="component" value="Unassembled WGS sequence"/>
</dbReference>
<dbReference type="GeneID" id="19941841"/>
<proteinExistence type="predicted"/>
<reference evidence="2 3" key="1">
    <citation type="submission" date="2012-04" db="EMBL/GenBank/DDBJ databases">
        <title>The Genome Sequence of Saprolegnia declina VS20.</title>
        <authorList>
            <consortium name="The Broad Institute Genome Sequencing Platform"/>
            <person name="Russ C."/>
            <person name="Nusbaum C."/>
            <person name="Tyler B."/>
            <person name="van West P."/>
            <person name="Dieguez-Uribeondo J."/>
            <person name="de Bruijn I."/>
            <person name="Tripathy S."/>
            <person name="Jiang R."/>
            <person name="Young S.K."/>
            <person name="Zeng Q."/>
            <person name="Gargeya S."/>
            <person name="Fitzgerald M."/>
            <person name="Haas B."/>
            <person name="Abouelleil A."/>
            <person name="Alvarado L."/>
            <person name="Arachchi H.M."/>
            <person name="Berlin A."/>
            <person name="Chapman S.B."/>
            <person name="Goldberg J."/>
            <person name="Griggs A."/>
            <person name="Gujja S."/>
            <person name="Hansen M."/>
            <person name="Howarth C."/>
            <person name="Imamovic A."/>
            <person name="Larimer J."/>
            <person name="McCowen C."/>
            <person name="Montmayeur A."/>
            <person name="Murphy C."/>
            <person name="Neiman D."/>
            <person name="Pearson M."/>
            <person name="Priest M."/>
            <person name="Roberts A."/>
            <person name="Saif S."/>
            <person name="Shea T."/>
            <person name="Sisk P."/>
            <person name="Sykes S."/>
            <person name="Wortman J."/>
            <person name="Nusbaum C."/>
            <person name="Birren B."/>
        </authorList>
    </citation>
    <scope>NUCLEOTIDE SEQUENCE [LARGE SCALE GENOMIC DNA]</scope>
    <source>
        <strain evidence="2 3">VS20</strain>
    </source>
</reference>
<evidence type="ECO:0000313" key="2">
    <source>
        <dbReference type="EMBL" id="EQC41136.1"/>
    </source>
</evidence>
<dbReference type="EMBL" id="JH767134">
    <property type="protein sequence ID" value="EQC41136.1"/>
    <property type="molecule type" value="Genomic_DNA"/>
</dbReference>
<dbReference type="OMA" id="YSVQWSR"/>
<keyword evidence="3" id="KW-1185">Reference proteome</keyword>
<evidence type="ECO:0000313" key="3">
    <source>
        <dbReference type="Proteomes" id="UP000030762"/>
    </source>
</evidence>
<dbReference type="InParanoid" id="T0R2E7"/>
<dbReference type="OrthoDB" id="65703at2759"/>
<sequence length="400" mass="46430">MNPNEAFVAGTLDPSSFDYSVQWSRDESEILSTLLLPRSDSSPEAATPAHPARLKHNLALQEYRKRKRNEMQQLRQAAAELEDRLRQLQKAKAKKDLLRPPSKWQQLAVSERQMEKAARTENQQLRELVQNHMITAQIFANVLEKTYDQTQSIAFLDAPEDKWKQLVLVVEPTLRTLAMHQILDREHLRFHSAYIEAGLIDVNDEFQKHIAKFHHHSAHEFHTIVHRRTRLQLRCVVEGTWNVIRGTAGGIPNMNRSCKELIDIDADTSYVTGWFDHPLGKFQRRVLCKRYYDTQDAKTATKCIIVCRSIGDDEQSPYDPSTPYSNEVSWHLLEANDDGADFKYFQKFRPSQWTTTLTAHWEKTLEQASHMMRRAVNQYIDEYGRAQGHAQPEICDDIKP</sequence>
<dbReference type="CDD" id="cd14686">
    <property type="entry name" value="bZIP"/>
    <property type="match status" value="1"/>
</dbReference>
<gene>
    <name evidence="2" type="ORF">SDRG_01114</name>
</gene>
<dbReference type="AlphaFoldDB" id="T0R2E7"/>
<dbReference type="VEuPathDB" id="FungiDB:SDRG_01114"/>
<dbReference type="RefSeq" id="XP_008604850.1">
    <property type="nucleotide sequence ID" value="XM_008606628.1"/>
</dbReference>
<accession>T0R2E7</accession>